<dbReference type="Gene3D" id="3.40.50.200">
    <property type="entry name" value="Peptidase S8/S53 domain"/>
    <property type="match status" value="1"/>
</dbReference>
<evidence type="ECO:0000256" key="2">
    <source>
        <dbReference type="ARBA" id="ARBA00022670"/>
    </source>
</evidence>
<dbReference type="InterPro" id="IPR000209">
    <property type="entry name" value="Peptidase_S8/S53_dom"/>
</dbReference>
<evidence type="ECO:0000256" key="8">
    <source>
        <dbReference type="SAM" id="SignalP"/>
    </source>
</evidence>
<feature type="compositionally biased region" description="Basic and acidic residues" evidence="6">
    <location>
        <begin position="363"/>
        <end position="377"/>
    </location>
</feature>
<dbReference type="RefSeq" id="WP_254418767.1">
    <property type="nucleotide sequence ID" value="NZ_BAAAJB010000092.1"/>
</dbReference>
<name>A0ABY5D8K4_9ACTN</name>
<feature type="region of interest" description="Disordered" evidence="6">
    <location>
        <begin position="363"/>
        <end position="389"/>
    </location>
</feature>
<reference evidence="10" key="1">
    <citation type="submission" date="2022-06" db="EMBL/GenBank/DDBJ databases">
        <authorList>
            <person name="Ping M."/>
        </authorList>
    </citation>
    <scope>NUCLEOTIDE SEQUENCE</scope>
    <source>
        <strain evidence="10">JCM11759T</strain>
    </source>
</reference>
<evidence type="ECO:0000256" key="4">
    <source>
        <dbReference type="ARBA" id="ARBA00022825"/>
    </source>
</evidence>
<evidence type="ECO:0000313" key="10">
    <source>
        <dbReference type="EMBL" id="USY19568.1"/>
    </source>
</evidence>
<proteinExistence type="inferred from homology"/>
<evidence type="ECO:0000259" key="9">
    <source>
        <dbReference type="Pfam" id="PF00082"/>
    </source>
</evidence>
<protein>
    <submittedName>
        <fullName evidence="10">S8 family serine peptidase</fullName>
    </submittedName>
</protein>
<dbReference type="PANTHER" id="PTHR43806">
    <property type="entry name" value="PEPTIDASE S8"/>
    <property type="match status" value="1"/>
</dbReference>
<feature type="compositionally biased region" description="Basic residues" evidence="6">
    <location>
        <begin position="378"/>
        <end position="389"/>
    </location>
</feature>
<evidence type="ECO:0000256" key="5">
    <source>
        <dbReference type="PROSITE-ProRule" id="PRU01240"/>
    </source>
</evidence>
<comment type="caution">
    <text evidence="5">Lacks conserved residue(s) required for the propagation of feature annotation.</text>
</comment>
<evidence type="ECO:0000256" key="7">
    <source>
        <dbReference type="SAM" id="Phobius"/>
    </source>
</evidence>
<dbReference type="PANTHER" id="PTHR43806:SF11">
    <property type="entry name" value="CEREVISIN-RELATED"/>
    <property type="match status" value="1"/>
</dbReference>
<evidence type="ECO:0000256" key="3">
    <source>
        <dbReference type="ARBA" id="ARBA00022801"/>
    </source>
</evidence>
<dbReference type="Pfam" id="PF00082">
    <property type="entry name" value="Peptidase_S8"/>
    <property type="match status" value="1"/>
</dbReference>
<keyword evidence="4" id="KW-0720">Serine protease</keyword>
<evidence type="ECO:0000313" key="11">
    <source>
        <dbReference type="Proteomes" id="UP001055940"/>
    </source>
</evidence>
<keyword evidence="2" id="KW-0645">Protease</keyword>
<keyword evidence="7" id="KW-0472">Membrane</keyword>
<dbReference type="InterPro" id="IPR036852">
    <property type="entry name" value="Peptidase_S8/S53_dom_sf"/>
</dbReference>
<keyword evidence="7" id="KW-0812">Transmembrane</keyword>
<dbReference type="EMBL" id="CP099837">
    <property type="protein sequence ID" value="USY19568.1"/>
    <property type="molecule type" value="Genomic_DNA"/>
</dbReference>
<feature type="chain" id="PRO_5045464975" evidence="8">
    <location>
        <begin position="39"/>
        <end position="389"/>
    </location>
</feature>
<evidence type="ECO:0000256" key="1">
    <source>
        <dbReference type="ARBA" id="ARBA00011073"/>
    </source>
</evidence>
<organism evidence="10 11">
    <name type="scientific">Nocardiopsis exhalans</name>
    <dbReference type="NCBI Taxonomy" id="163604"/>
    <lineage>
        <taxon>Bacteria</taxon>
        <taxon>Bacillati</taxon>
        <taxon>Actinomycetota</taxon>
        <taxon>Actinomycetes</taxon>
        <taxon>Streptosporangiales</taxon>
        <taxon>Nocardiopsidaceae</taxon>
        <taxon>Nocardiopsis</taxon>
    </lineage>
</organism>
<evidence type="ECO:0000256" key="6">
    <source>
        <dbReference type="SAM" id="MobiDB-lite"/>
    </source>
</evidence>
<dbReference type="PROSITE" id="PS51892">
    <property type="entry name" value="SUBTILASE"/>
    <property type="match status" value="1"/>
</dbReference>
<dbReference type="PRINTS" id="PR00723">
    <property type="entry name" value="SUBTILISIN"/>
</dbReference>
<gene>
    <name evidence="10" type="ORF">NE857_30755</name>
</gene>
<dbReference type="InterPro" id="IPR015500">
    <property type="entry name" value="Peptidase_S8_subtilisin-rel"/>
</dbReference>
<dbReference type="InterPro" id="IPR050131">
    <property type="entry name" value="Peptidase_S8_subtilisin-like"/>
</dbReference>
<keyword evidence="3" id="KW-0378">Hydrolase</keyword>
<feature type="signal peptide" evidence="8">
    <location>
        <begin position="1"/>
        <end position="38"/>
    </location>
</feature>
<keyword evidence="7" id="KW-1133">Transmembrane helix</keyword>
<sequence>MLGGNSRNRRHKRHVLGVAAGACAALTVLGLTAVPAVADQEDIPDFRPEQWALESIGAQEAWESTQGQGITVALLGVDIDENHPDLRDNVEVDTEFGGNGNDTEQGTAAGALVAGHGHGMDADGGVLGVVPLAKLLVLPGGDDLAGAIEYAVDAGAQVVLLPEEVADDEDQLEATASAARSGTVVVAPAGGEEDLNVLAVGGTDEDGELVPDSPEASSIDLLAPGADLYTAGEDQGQIQVTGTPYAAAVAAGAAAILSAEYPQLNPEQIRSALLQGSQQGAEGLPSLHLPSAVAQSSGEAQDIPLIDEDLVEEDSPAVPVWIWFALVGVVLVIIVLVLVLWVRRTTKDPYGVAAERREEEEQLAAERAEQAKAEERPSRRKKGGRRRKK</sequence>
<keyword evidence="8" id="KW-0732">Signal</keyword>
<accession>A0ABY5D8K4</accession>
<comment type="similarity">
    <text evidence="1 5">Belongs to the peptidase S8 family.</text>
</comment>
<feature type="domain" description="Peptidase S8/S53" evidence="9">
    <location>
        <begin position="67"/>
        <end position="280"/>
    </location>
</feature>
<dbReference type="SUPFAM" id="SSF52743">
    <property type="entry name" value="Subtilisin-like"/>
    <property type="match status" value="1"/>
</dbReference>
<dbReference type="Proteomes" id="UP001055940">
    <property type="component" value="Chromosome"/>
</dbReference>
<feature type="transmembrane region" description="Helical" evidence="7">
    <location>
        <begin position="320"/>
        <end position="342"/>
    </location>
</feature>
<keyword evidence="11" id="KW-1185">Reference proteome</keyword>